<dbReference type="NCBIfam" id="NF033487">
    <property type="entry name" value="Lacal_2735_fam"/>
    <property type="match status" value="1"/>
</dbReference>
<organism evidence="2 3">
    <name type="scientific">Salinivibrio kushneri</name>
    <dbReference type="NCBI Taxonomy" id="1908198"/>
    <lineage>
        <taxon>Bacteria</taxon>
        <taxon>Pseudomonadati</taxon>
        <taxon>Pseudomonadota</taxon>
        <taxon>Gammaproteobacteria</taxon>
        <taxon>Vibrionales</taxon>
        <taxon>Vibrionaceae</taxon>
        <taxon>Salinivibrio</taxon>
    </lineage>
</organism>
<dbReference type="AlphaFoldDB" id="A0AB36JZP3"/>
<proteinExistence type="predicted"/>
<reference evidence="2 3" key="1">
    <citation type="journal article" date="2017" name="Genome Announc.">
        <title>Draft Genome Sequences of Salinivibrio proteolyticus, Salinivibrio sharmensis, Salinivibrio siamensis, Salinivibrio costicola subsp. alcaliphilus, Salinivibrio costicola subsp. vallismortis, and 29 New Isolates Belonging to the Genus Salinivibrio.</title>
        <authorList>
            <person name="Lopez-Hermoso C."/>
            <person name="de la Haba R.R."/>
            <person name="Sanchez-Porro C."/>
            <person name="Bayliss S.C."/>
            <person name="Feil E.J."/>
            <person name="Ventosa A."/>
        </authorList>
    </citation>
    <scope>NUCLEOTIDE SEQUENCE [LARGE SCALE GENOMIC DNA]</scope>
    <source>
        <strain evidence="2 3">AL184</strain>
    </source>
</reference>
<dbReference type="InterPro" id="IPR045493">
    <property type="entry name" value="DUF6435"/>
</dbReference>
<evidence type="ECO:0000256" key="1">
    <source>
        <dbReference type="SAM" id="Coils"/>
    </source>
</evidence>
<evidence type="ECO:0000313" key="2">
    <source>
        <dbReference type="EMBL" id="OOE40723.1"/>
    </source>
</evidence>
<evidence type="ECO:0000313" key="3">
    <source>
        <dbReference type="Proteomes" id="UP000189021"/>
    </source>
</evidence>
<gene>
    <name evidence="2" type="ORF">BZG00_04785</name>
</gene>
<dbReference type="Pfam" id="PF20027">
    <property type="entry name" value="DUF6435"/>
    <property type="match status" value="1"/>
</dbReference>
<dbReference type="Proteomes" id="UP000189021">
    <property type="component" value="Unassembled WGS sequence"/>
</dbReference>
<accession>A0AB36JZP3</accession>
<feature type="coiled-coil region" evidence="1">
    <location>
        <begin position="19"/>
        <end position="65"/>
    </location>
</feature>
<keyword evidence="1" id="KW-0175">Coiled coil</keyword>
<protein>
    <recommendedName>
        <fullName evidence="4">Lacal_2735 family protein</fullName>
    </recommendedName>
</protein>
<keyword evidence="3" id="KW-1185">Reference proteome</keyword>
<evidence type="ECO:0008006" key="4">
    <source>
        <dbReference type="Google" id="ProtNLM"/>
    </source>
</evidence>
<sequence>MSVINKGRDMLSFLKPNPVKKLKKQYEAKQQQAFQAQRNGDIRGYSLLTEEAEKIDKQIKELENNA</sequence>
<name>A0AB36JZP3_9GAMM</name>
<dbReference type="EMBL" id="MUEK01000003">
    <property type="protein sequence ID" value="OOE40723.1"/>
    <property type="molecule type" value="Genomic_DNA"/>
</dbReference>
<comment type="caution">
    <text evidence="2">The sequence shown here is derived from an EMBL/GenBank/DDBJ whole genome shotgun (WGS) entry which is preliminary data.</text>
</comment>